<dbReference type="InterPro" id="IPR013424">
    <property type="entry name" value="Ice-binding_C"/>
</dbReference>
<gene>
    <name evidence="3" type="ORF">KOR34_30050</name>
</gene>
<comment type="caution">
    <text evidence="3">The sequence shown here is derived from an EMBL/GenBank/DDBJ whole genome shotgun (WGS) entry which is preliminary data.</text>
</comment>
<name>A0A5C5VJ92_9BACT</name>
<feature type="signal peptide" evidence="1">
    <location>
        <begin position="1"/>
        <end position="24"/>
    </location>
</feature>
<feature type="chain" id="PRO_5022969767" description="Ice-binding protein C-terminal domain-containing protein" evidence="1">
    <location>
        <begin position="25"/>
        <end position="302"/>
    </location>
</feature>
<dbReference type="Proteomes" id="UP000316714">
    <property type="component" value="Unassembled WGS sequence"/>
</dbReference>
<dbReference type="AlphaFoldDB" id="A0A5C5VJ92"/>
<feature type="domain" description="Ice-binding protein C-terminal" evidence="2">
    <location>
        <begin position="278"/>
        <end position="301"/>
    </location>
</feature>
<evidence type="ECO:0000313" key="3">
    <source>
        <dbReference type="EMBL" id="TWT38037.1"/>
    </source>
</evidence>
<accession>A0A5C5VJ92</accession>
<dbReference type="Gene3D" id="2.60.120.560">
    <property type="entry name" value="Exo-inulinase, domain 1"/>
    <property type="match status" value="1"/>
</dbReference>
<dbReference type="OrthoDB" id="263083at2"/>
<reference evidence="3 4" key="1">
    <citation type="submission" date="2019-02" db="EMBL/GenBank/DDBJ databases">
        <title>Deep-cultivation of Planctomycetes and their phenomic and genomic characterization uncovers novel biology.</title>
        <authorList>
            <person name="Wiegand S."/>
            <person name="Jogler M."/>
            <person name="Boedeker C."/>
            <person name="Pinto D."/>
            <person name="Vollmers J."/>
            <person name="Rivas-Marin E."/>
            <person name="Kohn T."/>
            <person name="Peeters S.H."/>
            <person name="Heuer A."/>
            <person name="Rast P."/>
            <person name="Oberbeckmann S."/>
            <person name="Bunk B."/>
            <person name="Jeske O."/>
            <person name="Meyerdierks A."/>
            <person name="Storesund J.E."/>
            <person name="Kallscheuer N."/>
            <person name="Luecker S."/>
            <person name="Lage O.M."/>
            <person name="Pohl T."/>
            <person name="Merkel B.J."/>
            <person name="Hornburger P."/>
            <person name="Mueller R.-W."/>
            <person name="Bruemmer F."/>
            <person name="Labrenz M."/>
            <person name="Spormann A.M."/>
            <person name="Op Den Camp H."/>
            <person name="Overmann J."/>
            <person name="Amann R."/>
            <person name="Jetten M.S.M."/>
            <person name="Mascher T."/>
            <person name="Medema M.H."/>
            <person name="Devos D.P."/>
            <person name="Kaster A.-K."/>
            <person name="Ovreas L."/>
            <person name="Rohde M."/>
            <person name="Galperin M.Y."/>
            <person name="Jogler C."/>
        </authorList>
    </citation>
    <scope>NUCLEOTIDE SEQUENCE [LARGE SCALE GENOMIC DNA]</scope>
    <source>
        <strain evidence="3 4">KOR34</strain>
    </source>
</reference>
<evidence type="ECO:0000259" key="2">
    <source>
        <dbReference type="Pfam" id="PF07589"/>
    </source>
</evidence>
<dbReference type="EMBL" id="SIHJ01000001">
    <property type="protein sequence ID" value="TWT38037.1"/>
    <property type="molecule type" value="Genomic_DNA"/>
</dbReference>
<dbReference type="Pfam" id="PF07589">
    <property type="entry name" value="PEP-CTERM"/>
    <property type="match status" value="1"/>
</dbReference>
<evidence type="ECO:0000313" key="4">
    <source>
        <dbReference type="Proteomes" id="UP000316714"/>
    </source>
</evidence>
<keyword evidence="1" id="KW-0732">Signal</keyword>
<organism evidence="3 4">
    <name type="scientific">Posidoniimonas corsicana</name>
    <dbReference type="NCBI Taxonomy" id="1938618"/>
    <lineage>
        <taxon>Bacteria</taxon>
        <taxon>Pseudomonadati</taxon>
        <taxon>Planctomycetota</taxon>
        <taxon>Planctomycetia</taxon>
        <taxon>Pirellulales</taxon>
        <taxon>Lacipirellulaceae</taxon>
        <taxon>Posidoniimonas</taxon>
    </lineage>
</organism>
<evidence type="ECO:0000256" key="1">
    <source>
        <dbReference type="SAM" id="SignalP"/>
    </source>
</evidence>
<protein>
    <recommendedName>
        <fullName evidence="2">Ice-binding protein C-terminal domain-containing protein</fullName>
    </recommendedName>
</protein>
<proteinExistence type="predicted"/>
<sequence length="302" mass="30658" precursor="true">MMRKTFVFLSAAALAATAALDARAGVLFSEDFNDGAAGTRWSEVSQQEGVVGPDGSVDYAFDYSTLGIANPSGGGDTIGAFLQFNKNDDGPVDEGESYSIYPNGQSFSGDFHLSLDMFVYNDGGGGSTEHGMAGLFLDNSAPVSPYEFGAVGGPLAWAYSGEGGDGTGDLGVYAEGDGSSTGYTGLGDYNSGNYPLPPGFETGLGPAGPPNDRGAWVEVEIFAVGDTISFALNGVVVDTYDNSGGFYTAGNILVGGMDVFNSSNGANGVIVDNVSVGTIPEPASLALAALGCVAALGRSRRS</sequence>
<dbReference type="RefSeq" id="WP_146565329.1">
    <property type="nucleotide sequence ID" value="NZ_SIHJ01000001.1"/>
</dbReference>
<keyword evidence="4" id="KW-1185">Reference proteome</keyword>